<feature type="transmembrane region" description="Helical" evidence="8">
    <location>
        <begin position="293"/>
        <end position="312"/>
    </location>
</feature>
<name>A0A6A6WQI8_9PLEO</name>
<dbReference type="PANTHER" id="PTHR47797:SF1">
    <property type="entry name" value="CYTOCHROME B561 DOMAIN-CONTAINING PROTEIN-RELATED"/>
    <property type="match status" value="1"/>
</dbReference>
<feature type="compositionally biased region" description="Basic and acidic residues" evidence="7">
    <location>
        <begin position="401"/>
        <end position="412"/>
    </location>
</feature>
<keyword evidence="6 8" id="KW-0472">Membrane</keyword>
<evidence type="ECO:0000313" key="10">
    <source>
        <dbReference type="EMBL" id="KAF2786223.1"/>
    </source>
</evidence>
<keyword evidence="11" id="KW-1185">Reference proteome</keyword>
<dbReference type="PANTHER" id="PTHR47797">
    <property type="entry name" value="DEHYDROGENASE, PUTATIVE (AFU_ORTHOLOGUE AFUA_8G05805)-RELATED"/>
    <property type="match status" value="1"/>
</dbReference>
<dbReference type="Gene3D" id="1.20.120.1770">
    <property type="match status" value="1"/>
</dbReference>
<evidence type="ECO:0000259" key="9">
    <source>
        <dbReference type="PROSITE" id="PS50836"/>
    </source>
</evidence>
<dbReference type="Proteomes" id="UP000799757">
    <property type="component" value="Unassembled WGS sequence"/>
</dbReference>
<evidence type="ECO:0000256" key="4">
    <source>
        <dbReference type="ARBA" id="ARBA00022982"/>
    </source>
</evidence>
<keyword evidence="4" id="KW-0249">Electron transport</keyword>
<dbReference type="Pfam" id="PF16010">
    <property type="entry name" value="CDH-cyt"/>
    <property type="match status" value="1"/>
</dbReference>
<dbReference type="InterPro" id="IPR036259">
    <property type="entry name" value="MFS_trans_sf"/>
</dbReference>
<evidence type="ECO:0000256" key="8">
    <source>
        <dbReference type="SAM" id="Phobius"/>
    </source>
</evidence>
<keyword evidence="5 8" id="KW-1133">Transmembrane helix</keyword>
<protein>
    <submittedName>
        <fullName evidence="10">Iron reductase domain protein</fullName>
    </submittedName>
</protein>
<dbReference type="OrthoDB" id="19261at2759"/>
<evidence type="ECO:0000256" key="5">
    <source>
        <dbReference type="ARBA" id="ARBA00022989"/>
    </source>
</evidence>
<feature type="non-terminal residue" evidence="10">
    <location>
        <position position="1"/>
    </location>
</feature>
<keyword evidence="3 8" id="KW-0812">Transmembrane</keyword>
<evidence type="ECO:0000256" key="3">
    <source>
        <dbReference type="ARBA" id="ARBA00022692"/>
    </source>
</evidence>
<dbReference type="CDD" id="cd09630">
    <property type="entry name" value="CDH_like_cytochrome"/>
    <property type="match status" value="1"/>
</dbReference>
<gene>
    <name evidence="10" type="ORF">K505DRAFT_260337</name>
</gene>
<feature type="domain" description="DOMON" evidence="9">
    <location>
        <begin position="1"/>
        <end position="122"/>
    </location>
</feature>
<feature type="transmembrane region" description="Helical" evidence="8">
    <location>
        <begin position="193"/>
        <end position="216"/>
    </location>
</feature>
<dbReference type="SMART" id="SM00665">
    <property type="entry name" value="B561"/>
    <property type="match status" value="1"/>
</dbReference>
<keyword evidence="2" id="KW-0813">Transport</keyword>
<organism evidence="10 11">
    <name type="scientific">Melanomma pulvis-pyrius CBS 109.77</name>
    <dbReference type="NCBI Taxonomy" id="1314802"/>
    <lineage>
        <taxon>Eukaryota</taxon>
        <taxon>Fungi</taxon>
        <taxon>Dikarya</taxon>
        <taxon>Ascomycota</taxon>
        <taxon>Pezizomycotina</taxon>
        <taxon>Dothideomycetes</taxon>
        <taxon>Pleosporomycetidae</taxon>
        <taxon>Pleosporales</taxon>
        <taxon>Melanommataceae</taxon>
        <taxon>Melanomma</taxon>
    </lineage>
</organism>
<evidence type="ECO:0000256" key="2">
    <source>
        <dbReference type="ARBA" id="ARBA00022448"/>
    </source>
</evidence>
<dbReference type="InterPro" id="IPR005018">
    <property type="entry name" value="DOMON_domain"/>
</dbReference>
<reference evidence="10" key="1">
    <citation type="journal article" date="2020" name="Stud. Mycol.">
        <title>101 Dothideomycetes genomes: a test case for predicting lifestyles and emergence of pathogens.</title>
        <authorList>
            <person name="Haridas S."/>
            <person name="Albert R."/>
            <person name="Binder M."/>
            <person name="Bloem J."/>
            <person name="Labutti K."/>
            <person name="Salamov A."/>
            <person name="Andreopoulos B."/>
            <person name="Baker S."/>
            <person name="Barry K."/>
            <person name="Bills G."/>
            <person name="Bluhm B."/>
            <person name="Cannon C."/>
            <person name="Castanera R."/>
            <person name="Culley D."/>
            <person name="Daum C."/>
            <person name="Ezra D."/>
            <person name="Gonzalez J."/>
            <person name="Henrissat B."/>
            <person name="Kuo A."/>
            <person name="Liang C."/>
            <person name="Lipzen A."/>
            <person name="Lutzoni F."/>
            <person name="Magnuson J."/>
            <person name="Mondo S."/>
            <person name="Nolan M."/>
            <person name="Ohm R."/>
            <person name="Pangilinan J."/>
            <person name="Park H.-J."/>
            <person name="Ramirez L."/>
            <person name="Alfaro M."/>
            <person name="Sun H."/>
            <person name="Tritt A."/>
            <person name="Yoshinaga Y."/>
            <person name="Zwiers L.-H."/>
            <person name="Turgeon B."/>
            <person name="Goodwin S."/>
            <person name="Spatafora J."/>
            <person name="Crous P."/>
            <person name="Grigoriev I."/>
        </authorList>
    </citation>
    <scope>NUCLEOTIDE SEQUENCE</scope>
    <source>
        <strain evidence="10">CBS 109.77</strain>
    </source>
</reference>
<dbReference type="SUPFAM" id="SSF49344">
    <property type="entry name" value="CBD9-like"/>
    <property type="match status" value="1"/>
</dbReference>
<dbReference type="SUPFAM" id="SSF103473">
    <property type="entry name" value="MFS general substrate transporter"/>
    <property type="match status" value="1"/>
</dbReference>
<accession>A0A6A6WQI8</accession>
<sequence length="412" mass="46341">VKDVGDLYFHLEAPAENSWVAVGTGSQMKGSLMLVVYRSEDEKGITLSPRIVNGNVEPSYDDQTNCQLNNVYAVNGYCKDINHKSHTKQRRYNGSIKREEHNDGDNVVSFDNLQQPFIFALGPTDRHLHDDRKDADIRRHSMYGHFNIDLTKSTVERSEDVAQDELSAIGTWENYNAQIVGGTTKDRDWSGNLHSLIMCGVFVILFPIGVVFLRLLEMVKWHAWMQGIGAACALCGVGLGIWAGLEYNHSKRFNSPHQLVGFAVVGATLVQLALGFTHHLLYKKHHRPTILGYMHRFFGPLIMLAGVANGFLGFKFSGGIYHNLMYGIIVGVFFTGLVGALFWAHKRRQTKRRVDERIADEAYEEFKGENRGPSSGQVWGGPHHGIEMREIPTEVPPSYEDEVRPVEPKTMV</sequence>
<dbReference type="Gene3D" id="2.60.40.1210">
    <property type="entry name" value="Cellobiose dehydrogenase, cytochrome domain"/>
    <property type="match status" value="1"/>
</dbReference>
<feature type="transmembrane region" description="Helical" evidence="8">
    <location>
        <begin position="223"/>
        <end position="245"/>
    </location>
</feature>
<dbReference type="CDD" id="cd08760">
    <property type="entry name" value="Cyt_b561_FRRS1_like"/>
    <property type="match status" value="1"/>
</dbReference>
<dbReference type="GO" id="GO:0016020">
    <property type="term" value="C:membrane"/>
    <property type="evidence" value="ECO:0007669"/>
    <property type="project" value="UniProtKB-SubCell"/>
</dbReference>
<evidence type="ECO:0000256" key="1">
    <source>
        <dbReference type="ARBA" id="ARBA00004370"/>
    </source>
</evidence>
<dbReference type="InterPro" id="IPR015920">
    <property type="entry name" value="Cellobiose_DH-like_cyt"/>
</dbReference>
<evidence type="ECO:0000313" key="11">
    <source>
        <dbReference type="Proteomes" id="UP000799757"/>
    </source>
</evidence>
<proteinExistence type="predicted"/>
<dbReference type="Pfam" id="PF03188">
    <property type="entry name" value="Cytochrom_B561"/>
    <property type="match status" value="1"/>
</dbReference>
<evidence type="ECO:0000256" key="7">
    <source>
        <dbReference type="SAM" id="MobiDB-lite"/>
    </source>
</evidence>
<feature type="transmembrane region" description="Helical" evidence="8">
    <location>
        <begin position="324"/>
        <end position="344"/>
    </location>
</feature>
<comment type="subcellular location">
    <subcellularLocation>
        <location evidence="1">Membrane</location>
    </subcellularLocation>
</comment>
<dbReference type="PROSITE" id="PS50836">
    <property type="entry name" value="DOMON"/>
    <property type="match status" value="1"/>
</dbReference>
<feature type="region of interest" description="Disordered" evidence="7">
    <location>
        <begin position="390"/>
        <end position="412"/>
    </location>
</feature>
<dbReference type="AlphaFoldDB" id="A0A6A6WQI8"/>
<evidence type="ECO:0000256" key="6">
    <source>
        <dbReference type="ARBA" id="ARBA00023136"/>
    </source>
</evidence>
<feature type="transmembrane region" description="Helical" evidence="8">
    <location>
        <begin position="257"/>
        <end position="281"/>
    </location>
</feature>
<dbReference type="EMBL" id="MU002514">
    <property type="protein sequence ID" value="KAF2786223.1"/>
    <property type="molecule type" value="Genomic_DNA"/>
</dbReference>
<dbReference type="InterPro" id="IPR006593">
    <property type="entry name" value="Cyt_b561/ferric_Rdtase_TM"/>
</dbReference>